<dbReference type="InterPro" id="IPR012667">
    <property type="entry name" value="CbtB_put"/>
</dbReference>
<keyword evidence="1" id="KW-0812">Transmembrane</keyword>
<dbReference type="AlphaFoldDB" id="A0A2N9W2B1"/>
<dbReference type="Proteomes" id="UP000232163">
    <property type="component" value="Unassembled WGS sequence"/>
</dbReference>
<sequence length="59" mass="6375">MAAARTSTTISLPLATRLTTAVFSLMLGVFIIYGVGLSHSETLHDTAHDTRHSYGFPCH</sequence>
<protein>
    <submittedName>
        <fullName evidence="2">Cobalt transporter</fullName>
    </submittedName>
</protein>
<gene>
    <name evidence="2" type="ORF">B5P45_04910</name>
</gene>
<keyword evidence="1" id="KW-0472">Membrane</keyword>
<organism evidence="2 3">
    <name type="scientific">Phyllobacterium zundukense</name>
    <dbReference type="NCBI Taxonomy" id="1867719"/>
    <lineage>
        <taxon>Bacteria</taxon>
        <taxon>Pseudomonadati</taxon>
        <taxon>Pseudomonadota</taxon>
        <taxon>Alphaproteobacteria</taxon>
        <taxon>Hyphomicrobiales</taxon>
        <taxon>Phyllobacteriaceae</taxon>
        <taxon>Phyllobacterium</taxon>
    </lineage>
</organism>
<dbReference type="Pfam" id="PF09489">
    <property type="entry name" value="CbtB"/>
    <property type="match status" value="1"/>
</dbReference>
<evidence type="ECO:0000256" key="1">
    <source>
        <dbReference type="SAM" id="Phobius"/>
    </source>
</evidence>
<dbReference type="KEGG" id="pht:BLM14_05525"/>
<feature type="transmembrane region" description="Helical" evidence="1">
    <location>
        <begin position="12"/>
        <end position="35"/>
    </location>
</feature>
<dbReference type="RefSeq" id="WP_099998476.1">
    <property type="nucleotide sequence ID" value="NZ_CP017940.1"/>
</dbReference>
<keyword evidence="3" id="KW-1185">Reference proteome</keyword>
<evidence type="ECO:0000313" key="2">
    <source>
        <dbReference type="EMBL" id="PIO45879.1"/>
    </source>
</evidence>
<comment type="caution">
    <text evidence="2">The sequence shown here is derived from an EMBL/GenBank/DDBJ whole genome shotgun (WGS) entry which is preliminary data.</text>
</comment>
<name>A0A2N9W2B1_9HYPH</name>
<evidence type="ECO:0000313" key="3">
    <source>
        <dbReference type="Proteomes" id="UP000232163"/>
    </source>
</evidence>
<reference evidence="2 3" key="1">
    <citation type="journal article" date="2017" name="Int J Environ Stud">
        <title>Does the Miocene-Pliocene relict legume Oxytropis triphylla form nitrogen-fixing nodules with a combination of bacterial strains?</title>
        <authorList>
            <person name="Safronova V."/>
            <person name="Belimov A."/>
            <person name="Sazanova A."/>
            <person name="Kuznetsova I."/>
            <person name="Popova J."/>
            <person name="Andronov E."/>
            <person name="Verkhozina A."/>
            <person name="Tikhonovich I."/>
        </authorList>
    </citation>
    <scope>NUCLEOTIDE SEQUENCE [LARGE SCALE GENOMIC DNA]</scope>
    <source>
        <strain evidence="2 3">Tri-38</strain>
    </source>
</reference>
<accession>A0A2N9W2B1</accession>
<dbReference type="EMBL" id="MZMT01000014">
    <property type="protein sequence ID" value="PIO45879.1"/>
    <property type="molecule type" value="Genomic_DNA"/>
</dbReference>
<dbReference type="OrthoDB" id="9813304at2"/>
<keyword evidence="1" id="KW-1133">Transmembrane helix</keyword>
<dbReference type="NCBIfam" id="TIGR02459">
    <property type="entry name" value="CbtB"/>
    <property type="match status" value="1"/>
</dbReference>
<proteinExistence type="predicted"/>